<dbReference type="AlphaFoldDB" id="A0AAU1UMC6"/>
<dbReference type="EMBL" id="CP108195">
    <property type="protein sequence ID" value="WTS18405.1"/>
    <property type="molecule type" value="Genomic_DNA"/>
</dbReference>
<dbReference type="GO" id="GO:0004803">
    <property type="term" value="F:transposase activity"/>
    <property type="evidence" value="ECO:0007669"/>
    <property type="project" value="InterPro"/>
</dbReference>
<sequence>MTETVYAVSDLATHQASPAEIAAWARGHWIIENTVHWTKDVTFAEDASQIRRHRTPAVMSALRDLARATLHRSGWANIASGRRAHTHAAATLTLHGIP</sequence>
<feature type="domain" description="Transposase IS4-like" evidence="1">
    <location>
        <begin position="14"/>
        <end position="54"/>
    </location>
</feature>
<dbReference type="InterPro" id="IPR002559">
    <property type="entry name" value="Transposase_11"/>
</dbReference>
<gene>
    <name evidence="2" type="ORF">OHU69_50145</name>
</gene>
<dbReference type="PANTHER" id="PTHR30298:SF0">
    <property type="entry name" value="PROTEIN YBFL-RELATED"/>
    <property type="match status" value="1"/>
</dbReference>
<name>A0AAU1UMC6_9ACTN</name>
<evidence type="ECO:0000313" key="2">
    <source>
        <dbReference type="EMBL" id="WTS18405.1"/>
    </source>
</evidence>
<organism evidence="2">
    <name type="scientific">Streptomyces sp. NBC_00119</name>
    <dbReference type="NCBI Taxonomy" id="2975659"/>
    <lineage>
        <taxon>Bacteria</taxon>
        <taxon>Bacillati</taxon>
        <taxon>Actinomycetota</taxon>
        <taxon>Actinomycetes</taxon>
        <taxon>Kitasatosporales</taxon>
        <taxon>Streptomycetaceae</taxon>
        <taxon>Streptomyces</taxon>
    </lineage>
</organism>
<proteinExistence type="predicted"/>
<evidence type="ECO:0000259" key="1">
    <source>
        <dbReference type="Pfam" id="PF01609"/>
    </source>
</evidence>
<protein>
    <submittedName>
        <fullName evidence="2">Transposase</fullName>
    </submittedName>
</protein>
<dbReference type="GO" id="GO:0003677">
    <property type="term" value="F:DNA binding"/>
    <property type="evidence" value="ECO:0007669"/>
    <property type="project" value="InterPro"/>
</dbReference>
<dbReference type="PANTHER" id="PTHR30298">
    <property type="entry name" value="H REPEAT-ASSOCIATED PREDICTED TRANSPOSASE"/>
    <property type="match status" value="1"/>
</dbReference>
<dbReference type="Pfam" id="PF01609">
    <property type="entry name" value="DDE_Tnp_1"/>
    <property type="match status" value="1"/>
</dbReference>
<dbReference type="InterPro" id="IPR051698">
    <property type="entry name" value="Transposase_11-like"/>
</dbReference>
<dbReference type="GO" id="GO:0006313">
    <property type="term" value="P:DNA transposition"/>
    <property type="evidence" value="ECO:0007669"/>
    <property type="project" value="InterPro"/>
</dbReference>
<accession>A0AAU1UMC6</accession>
<reference evidence="2" key="1">
    <citation type="submission" date="2022-10" db="EMBL/GenBank/DDBJ databases">
        <title>The complete genomes of actinobacterial strains from the NBC collection.</title>
        <authorList>
            <person name="Joergensen T.S."/>
            <person name="Alvarez Arevalo M."/>
            <person name="Sterndorff E.B."/>
            <person name="Faurdal D."/>
            <person name="Vuksanovic O."/>
            <person name="Mourched A.-S."/>
            <person name="Charusanti P."/>
            <person name="Shaw S."/>
            <person name="Blin K."/>
            <person name="Weber T."/>
        </authorList>
    </citation>
    <scope>NUCLEOTIDE SEQUENCE</scope>
    <source>
        <strain evidence="2">NBC_00119</strain>
    </source>
</reference>